<reference evidence="2" key="1">
    <citation type="submission" date="2020-01" db="EMBL/GenBank/DDBJ databases">
        <title>Development of genomics and gene disruption for Polysphondylium violaceum indicates a role for the polyketide synthase stlB in stalk morphogenesis.</title>
        <authorList>
            <person name="Narita B."/>
            <person name="Kawabe Y."/>
            <person name="Kin K."/>
            <person name="Saito T."/>
            <person name="Gibbs R."/>
            <person name="Kuspa A."/>
            <person name="Muzny D."/>
            <person name="Queller D."/>
            <person name="Richards S."/>
            <person name="Strassman J."/>
            <person name="Sucgang R."/>
            <person name="Worley K."/>
            <person name="Schaap P."/>
        </authorList>
    </citation>
    <scope>NUCLEOTIDE SEQUENCE</scope>
    <source>
        <strain evidence="2">QSvi11</strain>
    </source>
</reference>
<protein>
    <submittedName>
        <fullName evidence="2">Uncharacterized protein</fullName>
    </submittedName>
</protein>
<dbReference type="AlphaFoldDB" id="A0A8J4UV58"/>
<name>A0A8J4UV58_9MYCE</name>
<dbReference type="Proteomes" id="UP000695562">
    <property type="component" value="Unassembled WGS sequence"/>
</dbReference>
<comment type="caution">
    <text evidence="2">The sequence shown here is derived from an EMBL/GenBank/DDBJ whole genome shotgun (WGS) entry which is preliminary data.</text>
</comment>
<organism evidence="2 3">
    <name type="scientific">Polysphondylium violaceum</name>
    <dbReference type="NCBI Taxonomy" id="133409"/>
    <lineage>
        <taxon>Eukaryota</taxon>
        <taxon>Amoebozoa</taxon>
        <taxon>Evosea</taxon>
        <taxon>Eumycetozoa</taxon>
        <taxon>Dictyostelia</taxon>
        <taxon>Dictyosteliales</taxon>
        <taxon>Dictyosteliaceae</taxon>
        <taxon>Polysphondylium</taxon>
    </lineage>
</organism>
<evidence type="ECO:0000313" key="3">
    <source>
        <dbReference type="Proteomes" id="UP000695562"/>
    </source>
</evidence>
<accession>A0A8J4UV58</accession>
<feature type="region of interest" description="Disordered" evidence="1">
    <location>
        <begin position="116"/>
        <end position="189"/>
    </location>
</feature>
<proteinExistence type="predicted"/>
<evidence type="ECO:0000313" key="2">
    <source>
        <dbReference type="EMBL" id="KAF2068325.1"/>
    </source>
</evidence>
<gene>
    <name evidence="2" type="ORF">CYY_010348</name>
</gene>
<keyword evidence="3" id="KW-1185">Reference proteome</keyword>
<feature type="compositionally biased region" description="Low complexity" evidence="1">
    <location>
        <begin position="151"/>
        <end position="182"/>
    </location>
</feature>
<feature type="compositionally biased region" description="Low complexity" evidence="1">
    <location>
        <begin position="120"/>
        <end position="131"/>
    </location>
</feature>
<feature type="non-terminal residue" evidence="2">
    <location>
        <position position="1"/>
    </location>
</feature>
<sequence length="189" mass="21419">MMLLIFKLIEIGTYVRVFPLSGSTTIYKCPFCDQQYVYSRYRDHIVKSTSCLKAFKSSYESWTKAKEVFNDFNTTDKKRLISEFDGKFLTDNNYIFTDKRYSIGNNHISKRLLHKEQDLSTSTTPPSSSSSLNENAYDSSEATSSKKQKTNPKTTTITTTTTTTTTTSTSTNTSNNKKITTTRAFNDGS</sequence>
<evidence type="ECO:0000256" key="1">
    <source>
        <dbReference type="SAM" id="MobiDB-lite"/>
    </source>
</evidence>
<dbReference type="EMBL" id="AJWJ01001055">
    <property type="protein sequence ID" value="KAF2068325.1"/>
    <property type="molecule type" value="Genomic_DNA"/>
</dbReference>
<feature type="compositionally biased region" description="Polar residues" evidence="1">
    <location>
        <begin position="132"/>
        <end position="142"/>
    </location>
</feature>